<sequence length="109" mass="12340">MKENIIFKSETLIPVIQDAIKYNCSVLLVKDQGLYMMPIRGITLCYAEGFSPDRQESDEWRERLNTLCGENDRVEEISAQHSALQSAINDRSDIAVSFSDKEIAITALK</sequence>
<evidence type="ECO:0000313" key="1">
    <source>
        <dbReference type="EMBL" id="KAA8995862.1"/>
    </source>
</evidence>
<dbReference type="AlphaFoldDB" id="A0A5J5FSV0"/>
<dbReference type="InterPro" id="IPR021436">
    <property type="entry name" value="DUF3085"/>
</dbReference>
<dbReference type="Pfam" id="PF11284">
    <property type="entry name" value="DUF3085"/>
    <property type="match status" value="1"/>
</dbReference>
<gene>
    <name evidence="1" type="ORF">FJU30_23095</name>
</gene>
<proteinExistence type="predicted"/>
<evidence type="ECO:0000313" key="2">
    <source>
        <dbReference type="Proteomes" id="UP000335415"/>
    </source>
</evidence>
<keyword evidence="2" id="KW-1185">Reference proteome</keyword>
<dbReference type="Proteomes" id="UP000335415">
    <property type="component" value="Unassembled WGS sequence"/>
</dbReference>
<reference evidence="1 2" key="1">
    <citation type="submission" date="2019-09" db="EMBL/GenBank/DDBJ databases">
        <authorList>
            <person name="Li Y."/>
        </authorList>
    </citation>
    <scope>NUCLEOTIDE SEQUENCE [LARGE SCALE GENOMIC DNA]</scope>
    <source>
        <strain evidence="1 2">L3-3HA</strain>
    </source>
</reference>
<name>A0A5J5FSV0_9GAMM</name>
<dbReference type="OrthoDB" id="6520566at2"/>
<accession>A0A5J5FSV0</accession>
<dbReference type="RefSeq" id="WP_150437321.1">
    <property type="nucleotide sequence ID" value="NZ_VYKJ01000016.1"/>
</dbReference>
<organism evidence="1 2">
    <name type="scientific">Affinibrenneria salicis</name>
    <dbReference type="NCBI Taxonomy" id="2590031"/>
    <lineage>
        <taxon>Bacteria</taxon>
        <taxon>Pseudomonadati</taxon>
        <taxon>Pseudomonadota</taxon>
        <taxon>Gammaproteobacteria</taxon>
        <taxon>Enterobacterales</taxon>
        <taxon>Pectobacteriaceae</taxon>
        <taxon>Affinibrenneria</taxon>
    </lineage>
</organism>
<protein>
    <submittedName>
        <fullName evidence="1">DUF3085 domain-containing protein</fullName>
    </submittedName>
</protein>
<comment type="caution">
    <text evidence="1">The sequence shown here is derived from an EMBL/GenBank/DDBJ whole genome shotgun (WGS) entry which is preliminary data.</text>
</comment>
<dbReference type="EMBL" id="VYKJ01000016">
    <property type="protein sequence ID" value="KAA8995862.1"/>
    <property type="molecule type" value="Genomic_DNA"/>
</dbReference>